<evidence type="ECO:0000313" key="2">
    <source>
        <dbReference type="Proteomes" id="UP000308600"/>
    </source>
</evidence>
<sequence>MPILPNLPFELQEEIFRLAVTESTTTAGRLIQVSKWVRHFIEPILYEVIALVKDDGNGVPAFYPPHIAKRSSDILSFFEEYGRHVRYLCINPPTSLQPKIEIASILKSCLFLKNLMVRTQCSREIIQVVQDYPPNLKCFSAVAGGCHTFLDASKPTYQRLTHLDLLEAHDWETWSAFLTQLPCLTHLALDYMRGTMVHNTLRECKNLQALLLVMEDRSMKEVCREEVDDMWEIHIDEKAVVISVRGLDHWLSSVRGEVDMWALADRVIMERRKNREKRLDVD</sequence>
<dbReference type="Proteomes" id="UP000308600">
    <property type="component" value="Unassembled WGS sequence"/>
</dbReference>
<name>A0ACD3AWV1_9AGAR</name>
<gene>
    <name evidence="1" type="ORF">BDN72DRAFT_959531</name>
</gene>
<protein>
    <submittedName>
        <fullName evidence="1">Uncharacterized protein</fullName>
    </submittedName>
</protein>
<proteinExistence type="predicted"/>
<organism evidence="1 2">
    <name type="scientific">Pluteus cervinus</name>
    <dbReference type="NCBI Taxonomy" id="181527"/>
    <lineage>
        <taxon>Eukaryota</taxon>
        <taxon>Fungi</taxon>
        <taxon>Dikarya</taxon>
        <taxon>Basidiomycota</taxon>
        <taxon>Agaricomycotina</taxon>
        <taxon>Agaricomycetes</taxon>
        <taxon>Agaricomycetidae</taxon>
        <taxon>Agaricales</taxon>
        <taxon>Pluteineae</taxon>
        <taxon>Pluteaceae</taxon>
        <taxon>Pluteus</taxon>
    </lineage>
</organism>
<reference evidence="1 2" key="1">
    <citation type="journal article" date="2019" name="Nat. Ecol. Evol.">
        <title>Megaphylogeny resolves global patterns of mushroom evolution.</title>
        <authorList>
            <person name="Varga T."/>
            <person name="Krizsan K."/>
            <person name="Foldi C."/>
            <person name="Dima B."/>
            <person name="Sanchez-Garcia M."/>
            <person name="Sanchez-Ramirez S."/>
            <person name="Szollosi G.J."/>
            <person name="Szarkandi J.G."/>
            <person name="Papp V."/>
            <person name="Albert L."/>
            <person name="Andreopoulos W."/>
            <person name="Angelini C."/>
            <person name="Antonin V."/>
            <person name="Barry K.W."/>
            <person name="Bougher N.L."/>
            <person name="Buchanan P."/>
            <person name="Buyck B."/>
            <person name="Bense V."/>
            <person name="Catcheside P."/>
            <person name="Chovatia M."/>
            <person name="Cooper J."/>
            <person name="Damon W."/>
            <person name="Desjardin D."/>
            <person name="Finy P."/>
            <person name="Geml J."/>
            <person name="Haridas S."/>
            <person name="Hughes K."/>
            <person name="Justo A."/>
            <person name="Karasinski D."/>
            <person name="Kautmanova I."/>
            <person name="Kiss B."/>
            <person name="Kocsube S."/>
            <person name="Kotiranta H."/>
            <person name="LaButti K.M."/>
            <person name="Lechner B.E."/>
            <person name="Liimatainen K."/>
            <person name="Lipzen A."/>
            <person name="Lukacs Z."/>
            <person name="Mihaltcheva S."/>
            <person name="Morgado L.N."/>
            <person name="Niskanen T."/>
            <person name="Noordeloos M.E."/>
            <person name="Ohm R.A."/>
            <person name="Ortiz-Santana B."/>
            <person name="Ovrebo C."/>
            <person name="Racz N."/>
            <person name="Riley R."/>
            <person name="Savchenko A."/>
            <person name="Shiryaev A."/>
            <person name="Soop K."/>
            <person name="Spirin V."/>
            <person name="Szebenyi C."/>
            <person name="Tomsovsky M."/>
            <person name="Tulloss R.E."/>
            <person name="Uehling J."/>
            <person name="Grigoriev I.V."/>
            <person name="Vagvolgyi C."/>
            <person name="Papp T."/>
            <person name="Martin F.M."/>
            <person name="Miettinen O."/>
            <person name="Hibbett D.S."/>
            <person name="Nagy L.G."/>
        </authorList>
    </citation>
    <scope>NUCLEOTIDE SEQUENCE [LARGE SCALE GENOMIC DNA]</scope>
    <source>
        <strain evidence="1 2">NL-1719</strain>
    </source>
</reference>
<keyword evidence="2" id="KW-1185">Reference proteome</keyword>
<dbReference type="EMBL" id="ML208330">
    <property type="protein sequence ID" value="TFK69457.1"/>
    <property type="molecule type" value="Genomic_DNA"/>
</dbReference>
<accession>A0ACD3AWV1</accession>
<evidence type="ECO:0000313" key="1">
    <source>
        <dbReference type="EMBL" id="TFK69457.1"/>
    </source>
</evidence>